<dbReference type="SUPFAM" id="SSF82171">
    <property type="entry name" value="DPP6 N-terminal domain-like"/>
    <property type="match status" value="1"/>
</dbReference>
<dbReference type="RefSeq" id="WP_052343375.1">
    <property type="nucleotide sequence ID" value="NZ_BAMD01000001.1"/>
</dbReference>
<proteinExistence type="inferred from homology"/>
<evidence type="ECO:0000313" key="3">
    <source>
        <dbReference type="EMBL" id="GAF01416.1"/>
    </source>
</evidence>
<comment type="similarity">
    <text evidence="1">Belongs to the TolB family.</text>
</comment>
<evidence type="ECO:0000256" key="2">
    <source>
        <dbReference type="PROSITE-ProRule" id="PRU00339"/>
    </source>
</evidence>
<dbReference type="PANTHER" id="PTHR36842">
    <property type="entry name" value="PROTEIN TOLB HOMOLOG"/>
    <property type="match status" value="1"/>
</dbReference>
<dbReference type="PROSITE" id="PS50005">
    <property type="entry name" value="TPR"/>
    <property type="match status" value="1"/>
</dbReference>
<gene>
    <name evidence="3" type="ORF">JCM21142_22</name>
</gene>
<dbReference type="InterPro" id="IPR011042">
    <property type="entry name" value="6-blade_b-propeller_TolB-like"/>
</dbReference>
<dbReference type="InterPro" id="IPR011659">
    <property type="entry name" value="WD40"/>
</dbReference>
<sequence>MRNLYFLLLFLFSFASIHGQLKEYKKEIIKADDLLRFENYNKAALIYDELVKKYPDDVYIQFKAGECYLFSEGRLGKCIELLEKVVPQYPIENKGNIQAIEARFYLGQAYHLNGRFEDALKTFEKLKSQIPPKRFEAIAKIKREMQYCKNALELKSKPVQFSITNLGPIINTEYDEHSPVINLHEDLLLFTSNRETTIAQAEKGELYVENIFYSRYRDKKWITTRAMDLNTEANNATIGISPDGTKLLIYQNDGIVGNIYVCEMKNDQWGELQKLPSPINTMANETHASFSMDGKTLFFTSDRIGGFGGKDIYSVNQLPNGEWGKVRNLGPDINTEFDEESPYIHPNNKTLYFSSEGHQSMGGFDIFKAIRNEDGEWGEAKNIGYPINTPFDDLFYAPTIDEQRVYYASKRDDGLGGSDIYLIEFPNDHPNELSVVGGFVYTPDGAPASEAKITVREKKTGNKEGVYRPNANNGKYIFIIPCGQSYTMEIELNKHKTVIKDFKVPSGKSFARKKTTFYLDPLVLKVDK</sequence>
<dbReference type="AlphaFoldDB" id="W7YAP2"/>
<dbReference type="SUPFAM" id="SSF48452">
    <property type="entry name" value="TPR-like"/>
    <property type="match status" value="1"/>
</dbReference>
<keyword evidence="4" id="KW-1185">Reference proteome</keyword>
<protein>
    <submittedName>
        <fullName evidence="3">Translocation protein TolB</fullName>
    </submittedName>
</protein>
<dbReference type="Proteomes" id="UP000019402">
    <property type="component" value="Unassembled WGS sequence"/>
</dbReference>
<organism evidence="3 4">
    <name type="scientific">Saccharicrinis fermentans DSM 9555 = JCM 21142</name>
    <dbReference type="NCBI Taxonomy" id="869213"/>
    <lineage>
        <taxon>Bacteria</taxon>
        <taxon>Pseudomonadati</taxon>
        <taxon>Bacteroidota</taxon>
        <taxon>Bacteroidia</taxon>
        <taxon>Marinilabiliales</taxon>
        <taxon>Marinilabiliaceae</taxon>
        <taxon>Saccharicrinis</taxon>
    </lineage>
</organism>
<keyword evidence="2" id="KW-0802">TPR repeat</keyword>
<accession>W7YAP2</accession>
<dbReference type="eggNOG" id="COG0823">
    <property type="taxonomic scope" value="Bacteria"/>
</dbReference>
<dbReference type="STRING" id="869213.GCA_000517085_04430"/>
<reference evidence="3 4" key="1">
    <citation type="journal article" date="2014" name="Genome Announc.">
        <title>Draft Genome Sequence of Cytophaga fermentans JCM 21142T, a Facultative Anaerobe Isolated from Marine Mud.</title>
        <authorList>
            <person name="Starns D."/>
            <person name="Oshima K."/>
            <person name="Suda W."/>
            <person name="Iino T."/>
            <person name="Yuki M."/>
            <person name="Inoue J."/>
            <person name="Kitamura K."/>
            <person name="Iida T."/>
            <person name="Darby A."/>
            <person name="Hattori M."/>
            <person name="Ohkuma M."/>
        </authorList>
    </citation>
    <scope>NUCLEOTIDE SEQUENCE [LARGE SCALE GENOMIC DNA]</scope>
    <source>
        <strain evidence="3 4">JCM 21142</strain>
    </source>
</reference>
<dbReference type="OrthoDB" id="1488841at2"/>
<comment type="caution">
    <text evidence="3">The sequence shown here is derived from an EMBL/GenBank/DDBJ whole genome shotgun (WGS) entry which is preliminary data.</text>
</comment>
<dbReference type="Gene3D" id="2.120.10.30">
    <property type="entry name" value="TolB, C-terminal domain"/>
    <property type="match status" value="1"/>
</dbReference>
<dbReference type="InterPro" id="IPR019734">
    <property type="entry name" value="TPR_rpt"/>
</dbReference>
<dbReference type="PANTHER" id="PTHR36842:SF1">
    <property type="entry name" value="PROTEIN TOLB"/>
    <property type="match status" value="1"/>
</dbReference>
<dbReference type="EMBL" id="BAMD01000001">
    <property type="protein sequence ID" value="GAF01416.1"/>
    <property type="molecule type" value="Genomic_DNA"/>
</dbReference>
<evidence type="ECO:0000313" key="4">
    <source>
        <dbReference type="Proteomes" id="UP000019402"/>
    </source>
</evidence>
<dbReference type="Gene3D" id="1.25.40.10">
    <property type="entry name" value="Tetratricopeptide repeat domain"/>
    <property type="match status" value="1"/>
</dbReference>
<name>W7YAP2_9BACT</name>
<dbReference type="Pfam" id="PF13432">
    <property type="entry name" value="TPR_16"/>
    <property type="match status" value="2"/>
</dbReference>
<dbReference type="InterPro" id="IPR011990">
    <property type="entry name" value="TPR-like_helical_dom_sf"/>
</dbReference>
<evidence type="ECO:0000256" key="1">
    <source>
        <dbReference type="ARBA" id="ARBA00009820"/>
    </source>
</evidence>
<feature type="repeat" description="TPR" evidence="2">
    <location>
        <begin position="100"/>
        <end position="133"/>
    </location>
</feature>
<dbReference type="Pfam" id="PF07676">
    <property type="entry name" value="PD40"/>
    <property type="match status" value="3"/>
</dbReference>